<accession>A0A7R9YXC2</accession>
<dbReference type="AlphaFoldDB" id="A0A7R9YXC2"/>
<protein>
    <submittedName>
        <fullName evidence="1">Uncharacterized protein</fullName>
    </submittedName>
</protein>
<reference evidence="1" key="1">
    <citation type="submission" date="2021-01" db="EMBL/GenBank/DDBJ databases">
        <authorList>
            <person name="Corre E."/>
            <person name="Pelletier E."/>
            <person name="Niang G."/>
            <person name="Scheremetjew M."/>
            <person name="Finn R."/>
            <person name="Kale V."/>
            <person name="Holt S."/>
            <person name="Cochrane G."/>
            <person name="Meng A."/>
            <person name="Brown T."/>
            <person name="Cohen L."/>
        </authorList>
    </citation>
    <scope>NUCLEOTIDE SEQUENCE</scope>
    <source>
        <strain evidence="1">CCMP147</strain>
    </source>
</reference>
<organism evidence="1">
    <name type="scientific">Pseudictyota dubia</name>
    <dbReference type="NCBI Taxonomy" id="2749911"/>
    <lineage>
        <taxon>Eukaryota</taxon>
        <taxon>Sar</taxon>
        <taxon>Stramenopiles</taxon>
        <taxon>Ochrophyta</taxon>
        <taxon>Bacillariophyta</taxon>
        <taxon>Mediophyceae</taxon>
        <taxon>Biddulphiophycidae</taxon>
        <taxon>Eupodiscales</taxon>
        <taxon>Odontellaceae</taxon>
        <taxon>Pseudictyota</taxon>
    </lineage>
</organism>
<dbReference type="EMBL" id="HBED01002152">
    <property type="protein sequence ID" value="CAD8292586.1"/>
    <property type="molecule type" value="Transcribed_RNA"/>
</dbReference>
<name>A0A7R9YXC2_9STRA</name>
<gene>
    <name evidence="1" type="ORF">TDUB1175_LOCUS1071</name>
</gene>
<sequence>MNPVMNPDDPRWKSFGEGLSPCPAPMTEADIRESNRKRGLCPSLSCGKRCFLQRIFGGSPITDLASGVVAGFCLHCQPDKRFLREYWETIEAGDWSRALSASRDRREEIRQCGSQLICAVLSMAYEEGADVNFLDAMLELIPATSSLETRRSLRSAFRPGVPLSHMKRIMVLRAPLKEAYPGLNWKRNFDGNTNEMPAINDLLGRGLGFWVEEAKRRKKVTDTIYAAFPSEAQECFERWYFSCLPEGNDDTANALLGRFLSSFPMYLECTPSVGEETDYGGSSNCCCLLHRAIAAGVRWGDGLQAIYDATPYSHLTAADPNTKLRHFQMAAIRGDDFLDECYTLLRRSPDLIQTFPEI</sequence>
<evidence type="ECO:0000313" key="1">
    <source>
        <dbReference type="EMBL" id="CAD8292586.1"/>
    </source>
</evidence>
<proteinExistence type="predicted"/>